<dbReference type="AlphaFoldDB" id="A0A1Z5JG41"/>
<dbReference type="Proteomes" id="UP000198406">
    <property type="component" value="Unassembled WGS sequence"/>
</dbReference>
<reference evidence="1 2" key="1">
    <citation type="journal article" date="2015" name="Plant Cell">
        <title>Oil accumulation by the oleaginous diatom Fistulifera solaris as revealed by the genome and transcriptome.</title>
        <authorList>
            <person name="Tanaka T."/>
            <person name="Maeda Y."/>
            <person name="Veluchamy A."/>
            <person name="Tanaka M."/>
            <person name="Abida H."/>
            <person name="Marechal E."/>
            <person name="Bowler C."/>
            <person name="Muto M."/>
            <person name="Sunaga Y."/>
            <person name="Tanaka M."/>
            <person name="Yoshino T."/>
            <person name="Taniguchi T."/>
            <person name="Fukuda Y."/>
            <person name="Nemoto M."/>
            <person name="Matsumoto M."/>
            <person name="Wong P.S."/>
            <person name="Aburatani S."/>
            <person name="Fujibuchi W."/>
        </authorList>
    </citation>
    <scope>NUCLEOTIDE SEQUENCE [LARGE SCALE GENOMIC DNA]</scope>
    <source>
        <strain evidence="1 2">JPCC DA0580</strain>
    </source>
</reference>
<sequence>MDNDKWDTADTTTKEKCAEKAELMLQQGPLTLKIIYKFFDQGRQNMSWAEIKKMTSGLGIFEMLGKYTIRNAIISLPDSSFTSDRSRPKLDSENKLERYCWAREFLMFWKSAVTFNEVQILLVHMDVMWFWSTVERRNHEWVPIFGMEPVNQSRSQATSLEKTSVLMSAAFAPVKNDLTKGGLAYLVSLEQLGARARAKQKIYSRVYHDSGSYTYPEVAENVLVERGKRYVKDVGLEEFNFKSFFRNDEFDSVEEIAIRVGSKTGKRVKVRYQMHNSHIDEDLRIFLEKEFEKRDWQLTYPPPDSSICNVIDDCIAPALVNEVKRELVMTNKNNKVLARHELWPVVNKCWHYLPMAVIARAHMRHEYIASALVSWGGGDEFVRDISCNFRNCLVPVCDELGRVIGVEAVSCYDPNENDDMEKSQAELFSTASGKNSDWRVTAYAYD</sequence>
<keyword evidence="2" id="KW-1185">Reference proteome</keyword>
<evidence type="ECO:0000313" key="1">
    <source>
        <dbReference type="EMBL" id="GAX12975.1"/>
    </source>
</evidence>
<name>A0A1Z5JG41_FISSO</name>
<comment type="caution">
    <text evidence="1">The sequence shown here is derived from an EMBL/GenBank/DDBJ whole genome shotgun (WGS) entry which is preliminary data.</text>
</comment>
<accession>A0A1Z5JG41</accession>
<dbReference type="EMBL" id="BDSP01000060">
    <property type="protein sequence ID" value="GAX12975.1"/>
    <property type="molecule type" value="Genomic_DNA"/>
</dbReference>
<evidence type="ECO:0000313" key="2">
    <source>
        <dbReference type="Proteomes" id="UP000198406"/>
    </source>
</evidence>
<organism evidence="1 2">
    <name type="scientific">Fistulifera solaris</name>
    <name type="common">Oleaginous diatom</name>
    <dbReference type="NCBI Taxonomy" id="1519565"/>
    <lineage>
        <taxon>Eukaryota</taxon>
        <taxon>Sar</taxon>
        <taxon>Stramenopiles</taxon>
        <taxon>Ochrophyta</taxon>
        <taxon>Bacillariophyta</taxon>
        <taxon>Bacillariophyceae</taxon>
        <taxon>Bacillariophycidae</taxon>
        <taxon>Naviculales</taxon>
        <taxon>Naviculaceae</taxon>
        <taxon>Fistulifera</taxon>
    </lineage>
</organism>
<dbReference type="InParanoid" id="A0A1Z5JG41"/>
<protein>
    <submittedName>
        <fullName evidence="1">Uncharacterized protein</fullName>
    </submittedName>
</protein>
<proteinExistence type="predicted"/>
<gene>
    <name evidence="1" type="ORF">FisN_2HuN03</name>
</gene>